<feature type="compositionally biased region" description="Low complexity" evidence="4">
    <location>
        <begin position="35"/>
        <end position="46"/>
    </location>
</feature>
<dbReference type="Pfam" id="PF13921">
    <property type="entry name" value="Myb_DNA-bind_6"/>
    <property type="match status" value="1"/>
</dbReference>
<evidence type="ECO:0000256" key="1">
    <source>
        <dbReference type="ARBA" id="ARBA00004123"/>
    </source>
</evidence>
<keyword evidence="3" id="KW-0539">Nucleus</keyword>
<feature type="domain" description="Myb-like" evidence="5">
    <location>
        <begin position="126"/>
        <end position="171"/>
    </location>
</feature>
<dbReference type="SMART" id="SM00717">
    <property type="entry name" value="SANT"/>
    <property type="match status" value="3"/>
</dbReference>
<accession>A0A448YUR4</accession>
<dbReference type="AlphaFoldDB" id="A0A448YUR4"/>
<name>A0A448YUR4_9STRA</name>
<evidence type="ECO:0000259" key="6">
    <source>
        <dbReference type="PROSITE" id="PS51294"/>
    </source>
</evidence>
<dbReference type="EMBL" id="CAACVS010000002">
    <property type="protein sequence ID" value="VEU33533.1"/>
    <property type="molecule type" value="Genomic_DNA"/>
</dbReference>
<evidence type="ECO:0000256" key="4">
    <source>
        <dbReference type="SAM" id="MobiDB-lite"/>
    </source>
</evidence>
<dbReference type="SUPFAM" id="SSF46689">
    <property type="entry name" value="Homeodomain-like"/>
    <property type="match status" value="2"/>
</dbReference>
<keyword evidence="2" id="KW-0238">DNA-binding</keyword>
<dbReference type="InterPro" id="IPR009057">
    <property type="entry name" value="Homeodomain-like_sf"/>
</dbReference>
<dbReference type="PROSITE" id="PS50090">
    <property type="entry name" value="MYB_LIKE"/>
    <property type="match status" value="2"/>
</dbReference>
<evidence type="ECO:0000313" key="8">
    <source>
        <dbReference type="Proteomes" id="UP000291116"/>
    </source>
</evidence>
<dbReference type="InterPro" id="IPR051651">
    <property type="entry name" value="DMTF1_DNA-bind_reg"/>
</dbReference>
<sequence length="384" mass="43915">MATASQQDEDITETFYDASQDPYEDSEVTTDVIPNKNSNENNWHKNGFGQGLKTRTGKYTKEETEIIKNAVKEYCTMKQISVSRLCSECDHKADLKGSWMEIAKCLPYRSVQSVYRHGLRQLHPFKRGAWSDREVEQLIGFVATLGKKWAHIQAKLNRSADSCRDKYRELDSSYVRGRWQEEETEQLKRLIRESLNVDPKMDMLALGKMVEAEQITIAWSAISKRMGKRSRLSCFKKWQKMTGLFSPCDVGRFKLRSDDGRAKEVASGRSKQNSAQAKSEVDESSVSIVDETVDVDVYLLTELISMDYSKASDVSWDEFRIDDAENRWYELVEEWQSNMTDDSLLALPLSEIAQLIMDRKTSAQRAAETVEAVDLPGFSSTVQL</sequence>
<dbReference type="PANTHER" id="PTHR46380:SF2">
    <property type="entry name" value="CYCLIN-D-BINDING MYB-LIKE TRANSCRIPTION FACTOR 1"/>
    <property type="match status" value="1"/>
</dbReference>
<evidence type="ECO:0000256" key="3">
    <source>
        <dbReference type="ARBA" id="ARBA00023242"/>
    </source>
</evidence>
<dbReference type="GO" id="GO:0005634">
    <property type="term" value="C:nucleus"/>
    <property type="evidence" value="ECO:0007669"/>
    <property type="project" value="UniProtKB-SubCell"/>
</dbReference>
<dbReference type="InterPro" id="IPR017930">
    <property type="entry name" value="Myb_dom"/>
</dbReference>
<feature type="domain" description="HTH myb-type" evidence="6">
    <location>
        <begin position="126"/>
        <end position="175"/>
    </location>
</feature>
<evidence type="ECO:0000256" key="2">
    <source>
        <dbReference type="ARBA" id="ARBA00023125"/>
    </source>
</evidence>
<dbReference type="OrthoDB" id="39591at2759"/>
<dbReference type="GO" id="GO:0000976">
    <property type="term" value="F:transcription cis-regulatory region binding"/>
    <property type="evidence" value="ECO:0007669"/>
    <property type="project" value="TreeGrafter"/>
</dbReference>
<organism evidence="7 8">
    <name type="scientific">Pseudo-nitzschia multistriata</name>
    <dbReference type="NCBI Taxonomy" id="183589"/>
    <lineage>
        <taxon>Eukaryota</taxon>
        <taxon>Sar</taxon>
        <taxon>Stramenopiles</taxon>
        <taxon>Ochrophyta</taxon>
        <taxon>Bacillariophyta</taxon>
        <taxon>Bacillariophyceae</taxon>
        <taxon>Bacillariophycidae</taxon>
        <taxon>Bacillariales</taxon>
        <taxon>Bacillariaceae</taxon>
        <taxon>Pseudo-nitzschia</taxon>
    </lineage>
</organism>
<evidence type="ECO:0008006" key="9">
    <source>
        <dbReference type="Google" id="ProtNLM"/>
    </source>
</evidence>
<dbReference type="Proteomes" id="UP000291116">
    <property type="component" value="Unassembled WGS sequence"/>
</dbReference>
<comment type="subcellular location">
    <subcellularLocation>
        <location evidence="1">Nucleus</location>
    </subcellularLocation>
</comment>
<dbReference type="PANTHER" id="PTHR46380">
    <property type="entry name" value="CYCLIN-D-BINDING MYB-LIKE TRANSCRIPTION FACTOR 1"/>
    <property type="match status" value="1"/>
</dbReference>
<protein>
    <recommendedName>
        <fullName evidence="9">Myb-like domain-containing protein</fullName>
    </recommendedName>
</protein>
<dbReference type="PROSITE" id="PS51294">
    <property type="entry name" value="HTH_MYB"/>
    <property type="match status" value="1"/>
</dbReference>
<keyword evidence="8" id="KW-1185">Reference proteome</keyword>
<feature type="domain" description="Myb-like" evidence="5">
    <location>
        <begin position="176"/>
        <end position="242"/>
    </location>
</feature>
<gene>
    <name evidence="7" type="ORF">PSNMU_V1.4_AUG-EV-PASAV3_0000770</name>
</gene>
<proteinExistence type="predicted"/>
<dbReference type="InterPro" id="IPR001005">
    <property type="entry name" value="SANT/Myb"/>
</dbReference>
<evidence type="ECO:0000259" key="5">
    <source>
        <dbReference type="PROSITE" id="PS50090"/>
    </source>
</evidence>
<reference evidence="7 8" key="1">
    <citation type="submission" date="2019-01" db="EMBL/GenBank/DDBJ databases">
        <authorList>
            <person name="Ferrante I. M."/>
        </authorList>
    </citation>
    <scope>NUCLEOTIDE SEQUENCE [LARGE SCALE GENOMIC DNA]</scope>
    <source>
        <strain evidence="7 8">B856</strain>
    </source>
</reference>
<evidence type="ECO:0000313" key="7">
    <source>
        <dbReference type="EMBL" id="VEU33533.1"/>
    </source>
</evidence>
<dbReference type="Gene3D" id="1.10.10.60">
    <property type="entry name" value="Homeodomain-like"/>
    <property type="match status" value="2"/>
</dbReference>
<dbReference type="CDD" id="cd00167">
    <property type="entry name" value="SANT"/>
    <property type="match status" value="3"/>
</dbReference>
<dbReference type="GO" id="GO:0003700">
    <property type="term" value="F:DNA-binding transcription factor activity"/>
    <property type="evidence" value="ECO:0007669"/>
    <property type="project" value="TreeGrafter"/>
</dbReference>
<feature type="region of interest" description="Disordered" evidence="4">
    <location>
        <begin position="1"/>
        <end position="47"/>
    </location>
</feature>